<proteinExistence type="predicted"/>
<accession>A0A0K1Q139</accession>
<dbReference type="Pfam" id="PF04199">
    <property type="entry name" value="Cyclase"/>
    <property type="match status" value="1"/>
</dbReference>
<dbReference type="EMBL" id="CP012333">
    <property type="protein sequence ID" value="AKU99124.1"/>
    <property type="molecule type" value="Genomic_DNA"/>
</dbReference>
<dbReference type="Gene3D" id="3.50.30.50">
    <property type="entry name" value="Putative cyclase"/>
    <property type="match status" value="1"/>
</dbReference>
<evidence type="ECO:0008006" key="3">
    <source>
        <dbReference type="Google" id="ProtNLM"/>
    </source>
</evidence>
<dbReference type="KEGG" id="llu:AKJ09_05788"/>
<gene>
    <name evidence="1" type="ORF">AKJ09_05788</name>
</gene>
<dbReference type="GO" id="GO:0004061">
    <property type="term" value="F:arylformamidase activity"/>
    <property type="evidence" value="ECO:0007669"/>
    <property type="project" value="InterPro"/>
</dbReference>
<dbReference type="SUPFAM" id="SSF102198">
    <property type="entry name" value="Putative cyclase"/>
    <property type="match status" value="1"/>
</dbReference>
<sequence>MVDLTHTLSPEFPFLPVEGKTFPFRSSPIATIKGDGVYANRWELTEHVGTHLDAPCHFAEGAMAIEAIPLETLFVPLAVVSIAERVATNPDTTLGAGDLMRWEKDHGEIPARAAVFLHTGWDVRTKEPGAFVNMDGAKTMRFPGFSDKAIEFLLGRRSISGIGIDTLSIDPGRDKEYAVHKELFRAGKWAVECVANLSRVPATGAFVFVAPVKVAGASGAPARIVAVW</sequence>
<dbReference type="PANTHER" id="PTHR31118:SF12">
    <property type="entry name" value="CYCLASE-LIKE PROTEIN 2"/>
    <property type="match status" value="1"/>
</dbReference>
<dbReference type="STRING" id="1391654.AKJ09_05788"/>
<evidence type="ECO:0000313" key="1">
    <source>
        <dbReference type="EMBL" id="AKU99124.1"/>
    </source>
</evidence>
<reference evidence="1 2" key="1">
    <citation type="submission" date="2015-08" db="EMBL/GenBank/DDBJ databases">
        <authorList>
            <person name="Babu N.S."/>
            <person name="Beckwith C.J."/>
            <person name="Beseler K.G."/>
            <person name="Brison A."/>
            <person name="Carone J.V."/>
            <person name="Caskin T.P."/>
            <person name="Diamond M."/>
            <person name="Durham M.E."/>
            <person name="Foxe J.M."/>
            <person name="Go M."/>
            <person name="Henderson B.A."/>
            <person name="Jones I.B."/>
            <person name="McGettigan J.A."/>
            <person name="Micheletti S.J."/>
            <person name="Nasrallah M.E."/>
            <person name="Ortiz D."/>
            <person name="Piller C.R."/>
            <person name="Privatt S.R."/>
            <person name="Schneider S.L."/>
            <person name="Sharp S."/>
            <person name="Smith T.C."/>
            <person name="Stanton J.D."/>
            <person name="Ullery H.E."/>
            <person name="Wilson R.J."/>
            <person name="Serrano M.G."/>
            <person name="Buck G."/>
            <person name="Lee V."/>
            <person name="Wang Y."/>
            <person name="Carvalho R."/>
            <person name="Voegtly L."/>
            <person name="Shi R."/>
            <person name="Duckworth R."/>
            <person name="Johnson A."/>
            <person name="Loviza R."/>
            <person name="Walstead R."/>
            <person name="Shah Z."/>
            <person name="Kiflezghi M."/>
            <person name="Wade K."/>
            <person name="Ball S.L."/>
            <person name="Bradley K.W."/>
            <person name="Asai D.J."/>
            <person name="Bowman C.A."/>
            <person name="Russell D.A."/>
            <person name="Pope W.H."/>
            <person name="Jacobs-Sera D."/>
            <person name="Hendrix R.W."/>
            <person name="Hatfull G.F."/>
        </authorList>
    </citation>
    <scope>NUCLEOTIDE SEQUENCE [LARGE SCALE GENOMIC DNA]</scope>
    <source>
        <strain evidence="1 2">DSM 27648</strain>
    </source>
</reference>
<protein>
    <recommendedName>
        <fullName evidence="3">Metal-dependent hydrolase</fullName>
    </recommendedName>
</protein>
<dbReference type="GO" id="GO:0019441">
    <property type="term" value="P:L-tryptophan catabolic process to kynurenine"/>
    <property type="evidence" value="ECO:0007669"/>
    <property type="project" value="InterPro"/>
</dbReference>
<evidence type="ECO:0000313" key="2">
    <source>
        <dbReference type="Proteomes" id="UP000064967"/>
    </source>
</evidence>
<dbReference type="InterPro" id="IPR037175">
    <property type="entry name" value="KFase_sf"/>
</dbReference>
<name>A0A0K1Q139_9BACT</name>
<keyword evidence="2" id="KW-1185">Reference proteome</keyword>
<organism evidence="1 2">
    <name type="scientific">Labilithrix luteola</name>
    <dbReference type="NCBI Taxonomy" id="1391654"/>
    <lineage>
        <taxon>Bacteria</taxon>
        <taxon>Pseudomonadati</taxon>
        <taxon>Myxococcota</taxon>
        <taxon>Polyangia</taxon>
        <taxon>Polyangiales</taxon>
        <taxon>Labilitrichaceae</taxon>
        <taxon>Labilithrix</taxon>
    </lineage>
</organism>
<dbReference type="InterPro" id="IPR007325">
    <property type="entry name" value="KFase/CYL"/>
</dbReference>
<dbReference type="PANTHER" id="PTHR31118">
    <property type="entry name" value="CYCLASE-LIKE PROTEIN 2"/>
    <property type="match status" value="1"/>
</dbReference>
<dbReference type="Proteomes" id="UP000064967">
    <property type="component" value="Chromosome"/>
</dbReference>
<dbReference type="AlphaFoldDB" id="A0A0K1Q139"/>